<dbReference type="EMBL" id="BRXZ01007659">
    <property type="protein sequence ID" value="GMI31234.1"/>
    <property type="molecule type" value="Genomic_DNA"/>
</dbReference>
<gene>
    <name evidence="3" type="ORF">TrRE_jg11367</name>
</gene>
<dbReference type="InterPro" id="IPR029063">
    <property type="entry name" value="SAM-dependent_MTases_sf"/>
</dbReference>
<dbReference type="NCBIfam" id="TIGR01444">
    <property type="entry name" value="fkbM_fam"/>
    <property type="match status" value="1"/>
</dbReference>
<dbReference type="Proteomes" id="UP001165082">
    <property type="component" value="Unassembled WGS sequence"/>
</dbReference>
<dbReference type="OrthoDB" id="426076at2759"/>
<dbReference type="PANTHER" id="PTHR34203">
    <property type="entry name" value="METHYLTRANSFERASE, FKBM FAMILY PROTEIN"/>
    <property type="match status" value="1"/>
</dbReference>
<organism evidence="3 4">
    <name type="scientific">Triparma retinervis</name>
    <dbReference type="NCBI Taxonomy" id="2557542"/>
    <lineage>
        <taxon>Eukaryota</taxon>
        <taxon>Sar</taxon>
        <taxon>Stramenopiles</taxon>
        <taxon>Ochrophyta</taxon>
        <taxon>Bolidophyceae</taxon>
        <taxon>Parmales</taxon>
        <taxon>Triparmaceae</taxon>
        <taxon>Triparma</taxon>
    </lineage>
</organism>
<evidence type="ECO:0000313" key="4">
    <source>
        <dbReference type="Proteomes" id="UP001165082"/>
    </source>
</evidence>
<feature type="compositionally biased region" description="Basic and acidic residues" evidence="1">
    <location>
        <begin position="562"/>
        <end position="572"/>
    </location>
</feature>
<feature type="region of interest" description="Disordered" evidence="1">
    <location>
        <begin position="552"/>
        <end position="572"/>
    </location>
</feature>
<reference evidence="3" key="1">
    <citation type="submission" date="2022-07" db="EMBL/GenBank/DDBJ databases">
        <title>Genome analysis of Parmales, a sister group of diatoms, reveals the evolutionary specialization of diatoms from phago-mixotrophs to photoautotrophs.</title>
        <authorList>
            <person name="Ban H."/>
            <person name="Sato S."/>
            <person name="Yoshikawa S."/>
            <person name="Kazumasa Y."/>
            <person name="Nakamura Y."/>
            <person name="Ichinomiya M."/>
            <person name="Saitoh K."/>
            <person name="Sato N."/>
            <person name="Blanc-Mathieu R."/>
            <person name="Endo H."/>
            <person name="Kuwata A."/>
            <person name="Ogata H."/>
        </authorList>
    </citation>
    <scope>NUCLEOTIDE SEQUENCE</scope>
</reference>
<name>A0A9W7G0T0_9STRA</name>
<protein>
    <recommendedName>
        <fullName evidence="2">Methyltransferase FkbM domain-containing protein</fullName>
    </recommendedName>
</protein>
<dbReference type="SUPFAM" id="SSF53335">
    <property type="entry name" value="S-adenosyl-L-methionine-dependent methyltransferases"/>
    <property type="match status" value="2"/>
</dbReference>
<dbReference type="Gene3D" id="3.40.50.150">
    <property type="entry name" value="Vaccinia Virus protein VP39"/>
    <property type="match status" value="2"/>
</dbReference>
<comment type="caution">
    <text evidence="3">The sequence shown here is derived from an EMBL/GenBank/DDBJ whole genome shotgun (WGS) entry which is preliminary data.</text>
</comment>
<dbReference type="PANTHER" id="PTHR34203:SF13">
    <property type="entry name" value="EXPRESSED PROTEIN"/>
    <property type="match status" value="1"/>
</dbReference>
<dbReference type="InterPro" id="IPR052514">
    <property type="entry name" value="SAM-dependent_MTase"/>
</dbReference>
<evidence type="ECO:0000313" key="3">
    <source>
        <dbReference type="EMBL" id="GMI31234.1"/>
    </source>
</evidence>
<proteinExistence type="predicted"/>
<accession>A0A9W7G0T0</accession>
<dbReference type="InterPro" id="IPR006342">
    <property type="entry name" value="FkbM_mtfrase"/>
</dbReference>
<keyword evidence="4" id="KW-1185">Reference proteome</keyword>
<evidence type="ECO:0000256" key="1">
    <source>
        <dbReference type="SAM" id="MobiDB-lite"/>
    </source>
</evidence>
<sequence length="949" mass="101676">MPEFQVGPSSDLGEACSAYVAAHGFPETATECVELLQQRYDMVVTSNVPSGGAVDEQLRLFPDIRGTAVARNKDRAAAISLEPPWWSAANLQISGCQDRSAVVGLAAARSKADAGSMIVVEVGAHNGQDTAAYALLDSVGSVVAYEPTPSKGDIIRARVKASAASNGARVIVRAAAVSNESLPSGILLFTPDPALNDMANSLVNTSFVFGNDAVAPERVPVVTLDADLKVALELGDLSEMPHVALLEVDAQGYDFRVLQGAKALVAAQSLDVILLEFSPKLMRAAGSSPAEAVDFLAAHGYDCFDCRDFEKPTGGGEMTMLSTLPLIGAAGGATPDELVRDLGEYPFAHGDHGAWTDLMCLPDRDLPPDPIDAADAASSITLELHKLGSFRISYERGVTSALHMALDTISNHPALNHYFDHCRTAQHESCTAHYFAEAIRNQLGNPDCEVEFTHADSEKGESPLLLRGWNGEGSQRVDITRNGRTLWSALMQDGSYVAELVACHESGACTDVTPEQRQLGLWQRESMMWARAAKQCAAASLHGKPSLKEVMFSPPWTTIDTGEGKSRSGKGSDEAEACTAFEIGGEQFNDALKLLAITAAGGKLCPALGPRAEAVLGPVFQLFPTWVWQREARAVRGLAPGDARRLLSSRLLLSTSVAVQAEVERMLRILQGTSGGKQGPASGGAWYTAVHLRSFDGLCTPFTDAFGGGGELCNMSVNSTLETLARHRREGGHALVPLFVASDGQAPHRDAGLVKQGAVMYDNVGFEVGSPGALVVDILLLAFADLFICIPASNVAVTAGLVREVIGPLSVVVDDGSHLMRDQQITFSRFFPILRPGGIYVMEDVHSSSQQGYDVGEVAHKMGHSIMNDWWTLLRTLETTGRVEIAYMTTEEETLLSRWIERVKCYVIKRGESETCLIFKRGGEVGTIEVVEGVVESTITYENLKYAEL</sequence>
<dbReference type="AlphaFoldDB" id="A0A9W7G0T0"/>
<dbReference type="Pfam" id="PF05050">
    <property type="entry name" value="Methyltransf_21"/>
    <property type="match status" value="1"/>
</dbReference>
<evidence type="ECO:0000259" key="2">
    <source>
        <dbReference type="Pfam" id="PF05050"/>
    </source>
</evidence>
<feature type="domain" description="Methyltransferase FkbM" evidence="2">
    <location>
        <begin position="121"/>
        <end position="302"/>
    </location>
</feature>